<name>A0ACB8BWZ8_9AGAM</name>
<dbReference type="Proteomes" id="UP000790709">
    <property type="component" value="Unassembled WGS sequence"/>
</dbReference>
<protein>
    <submittedName>
        <fullName evidence="1">Uncharacterized protein</fullName>
    </submittedName>
</protein>
<reference evidence="1" key="1">
    <citation type="journal article" date="2021" name="New Phytol.">
        <title>Evolutionary innovations through gain and loss of genes in the ectomycorrhizal Boletales.</title>
        <authorList>
            <person name="Wu G."/>
            <person name="Miyauchi S."/>
            <person name="Morin E."/>
            <person name="Kuo A."/>
            <person name="Drula E."/>
            <person name="Varga T."/>
            <person name="Kohler A."/>
            <person name="Feng B."/>
            <person name="Cao Y."/>
            <person name="Lipzen A."/>
            <person name="Daum C."/>
            <person name="Hundley H."/>
            <person name="Pangilinan J."/>
            <person name="Johnson J."/>
            <person name="Barry K."/>
            <person name="LaButti K."/>
            <person name="Ng V."/>
            <person name="Ahrendt S."/>
            <person name="Min B."/>
            <person name="Choi I.G."/>
            <person name="Park H."/>
            <person name="Plett J.M."/>
            <person name="Magnuson J."/>
            <person name="Spatafora J.W."/>
            <person name="Nagy L.G."/>
            <person name="Henrissat B."/>
            <person name="Grigoriev I.V."/>
            <person name="Yang Z.L."/>
            <person name="Xu J."/>
            <person name="Martin F.M."/>
        </authorList>
    </citation>
    <scope>NUCLEOTIDE SEQUENCE</scope>
    <source>
        <strain evidence="1">KUC20120723A-06</strain>
    </source>
</reference>
<organism evidence="1 2">
    <name type="scientific">Leucogyrophana mollusca</name>
    <dbReference type="NCBI Taxonomy" id="85980"/>
    <lineage>
        <taxon>Eukaryota</taxon>
        <taxon>Fungi</taxon>
        <taxon>Dikarya</taxon>
        <taxon>Basidiomycota</taxon>
        <taxon>Agaricomycotina</taxon>
        <taxon>Agaricomycetes</taxon>
        <taxon>Agaricomycetidae</taxon>
        <taxon>Boletales</taxon>
        <taxon>Boletales incertae sedis</taxon>
        <taxon>Leucogyrophana</taxon>
    </lineage>
</organism>
<dbReference type="EMBL" id="MU266336">
    <property type="protein sequence ID" value="KAH7929982.1"/>
    <property type="molecule type" value="Genomic_DNA"/>
</dbReference>
<proteinExistence type="predicted"/>
<accession>A0ACB8BWZ8</accession>
<keyword evidence="2" id="KW-1185">Reference proteome</keyword>
<comment type="caution">
    <text evidence="1">The sequence shown here is derived from an EMBL/GenBank/DDBJ whole genome shotgun (WGS) entry which is preliminary data.</text>
</comment>
<gene>
    <name evidence="1" type="ORF">BV22DRAFT_95126</name>
</gene>
<evidence type="ECO:0000313" key="1">
    <source>
        <dbReference type="EMBL" id="KAH7929982.1"/>
    </source>
</evidence>
<evidence type="ECO:0000313" key="2">
    <source>
        <dbReference type="Proteomes" id="UP000790709"/>
    </source>
</evidence>
<sequence>MMWTDWWTYVQPALVACVLSNWNSSSHPVVPFGPFGGFRPLVLCEDSDVVAESRPTKSSEPPAESLSSSASQLAGACSKSLLPLVRCDELGGYRVLTCQPGFLKDAPASALIISIHQTPVS</sequence>